<dbReference type="Proteomes" id="UP001144050">
    <property type="component" value="Unassembled WGS sequence"/>
</dbReference>
<dbReference type="GO" id="GO:0008233">
    <property type="term" value="F:peptidase activity"/>
    <property type="evidence" value="ECO:0007669"/>
    <property type="project" value="InterPro"/>
</dbReference>
<protein>
    <submittedName>
        <fullName evidence="3">C39 family peptidase</fullName>
    </submittedName>
</protein>
<dbReference type="EMBL" id="JAIVFG010000001">
    <property type="protein sequence ID" value="MDB0569354.1"/>
    <property type="molecule type" value="Genomic_DNA"/>
</dbReference>
<organism evidence="3 4">
    <name type="scientific">Ralstonia solanacearum</name>
    <name type="common">Pseudomonas solanacearum</name>
    <dbReference type="NCBI Taxonomy" id="305"/>
    <lineage>
        <taxon>Bacteria</taxon>
        <taxon>Pseudomonadati</taxon>
        <taxon>Pseudomonadota</taxon>
        <taxon>Betaproteobacteria</taxon>
        <taxon>Burkholderiales</taxon>
        <taxon>Burkholderiaceae</taxon>
        <taxon>Ralstonia</taxon>
        <taxon>Ralstonia solanacearum species complex</taxon>
    </lineage>
</organism>
<dbReference type="RefSeq" id="WP_013207002.1">
    <property type="nucleotide sequence ID" value="NZ_CP021764.2"/>
</dbReference>
<comment type="caution">
    <text evidence="3">The sequence shown here is derived from an EMBL/GenBank/DDBJ whole genome shotgun (WGS) entry which is preliminary data.</text>
</comment>
<evidence type="ECO:0000313" key="4">
    <source>
        <dbReference type="Proteomes" id="UP001144050"/>
    </source>
</evidence>
<dbReference type="PROSITE" id="PS50990">
    <property type="entry name" value="PEPTIDASE_C39"/>
    <property type="match status" value="1"/>
</dbReference>
<evidence type="ECO:0000256" key="1">
    <source>
        <dbReference type="SAM" id="SignalP"/>
    </source>
</evidence>
<reference evidence="3" key="1">
    <citation type="submission" date="2021-09" db="EMBL/GenBank/DDBJ databases">
        <title>Genomic analysis of Ralstonia spp.</title>
        <authorList>
            <person name="Aburjaile F."/>
            <person name="Ariute J.C."/>
            <person name="Pais A.K.L."/>
            <person name="Albuquerque G.M.R."/>
            <person name="Silva A.M.F."/>
            <person name="Brenig B."/>
            <person name="Azevedo V."/>
            <person name="Matiuzzi M."/>
            <person name="Ramos R."/>
            <person name="Goes-Neto A."/>
            <person name="Soares S."/>
            <person name="Iseppon A.M.B."/>
            <person name="Souza E."/>
            <person name="Gama M."/>
        </authorList>
    </citation>
    <scope>NUCLEOTIDE SEQUENCE</scope>
    <source>
        <strain evidence="3">CCRMRs91</strain>
    </source>
</reference>
<dbReference type="InterPro" id="IPR005074">
    <property type="entry name" value="Peptidase_C39"/>
</dbReference>
<dbReference type="AlphaFoldDB" id="A0AAW5ZJ41"/>
<evidence type="ECO:0000259" key="2">
    <source>
        <dbReference type="PROSITE" id="PS50990"/>
    </source>
</evidence>
<evidence type="ECO:0000313" key="3">
    <source>
        <dbReference type="EMBL" id="MDB0569354.1"/>
    </source>
</evidence>
<keyword evidence="1" id="KW-0732">Signal</keyword>
<dbReference type="Pfam" id="PF03412">
    <property type="entry name" value="Peptidase_C39"/>
    <property type="match status" value="1"/>
</dbReference>
<dbReference type="GO" id="GO:0006508">
    <property type="term" value="P:proteolysis"/>
    <property type="evidence" value="ECO:0007669"/>
    <property type="project" value="InterPro"/>
</dbReference>
<feature type="signal peptide" evidence="1">
    <location>
        <begin position="1"/>
        <end position="27"/>
    </location>
</feature>
<gene>
    <name evidence="3" type="ORF">LBW59_01015</name>
</gene>
<dbReference type="CDD" id="cd02423">
    <property type="entry name" value="Peptidase_C39G"/>
    <property type="match status" value="1"/>
</dbReference>
<proteinExistence type="predicted"/>
<dbReference type="GO" id="GO:0016020">
    <property type="term" value="C:membrane"/>
    <property type="evidence" value="ECO:0007669"/>
    <property type="project" value="InterPro"/>
</dbReference>
<name>A0AAW5ZJ41_RALSL</name>
<dbReference type="Gene3D" id="3.90.70.10">
    <property type="entry name" value="Cysteine proteinases"/>
    <property type="match status" value="1"/>
</dbReference>
<feature type="domain" description="Peptidase C39" evidence="2">
    <location>
        <begin position="58"/>
        <end position="188"/>
    </location>
</feature>
<sequence>MRGKGWATLMAIAGVLAPLLVPASARAGGIDMLGTGGALYSVPVTSMKEMRFLRTIRQRFDFSCGSAAVATLLTYQYGYPVSEQVVFEAMYRHGNQEKIRREGFSLLDIKRYLESLGFEADGFEQPLDALKGAHLPAIVLLSENGYHHFVVVKGVQEGRVLVGDPAMGTRAIPRASFEGMWDNHLLFVIHNREERAAFNAGEDWRVAPRAPLAEGVERSGLGDIVIPKHGPGDF</sequence>
<feature type="chain" id="PRO_5043588415" evidence="1">
    <location>
        <begin position="28"/>
        <end position="234"/>
    </location>
</feature>
<accession>A0AAW5ZJ41</accession>
<dbReference type="GO" id="GO:0005524">
    <property type="term" value="F:ATP binding"/>
    <property type="evidence" value="ECO:0007669"/>
    <property type="project" value="InterPro"/>
</dbReference>